<evidence type="ECO:0000256" key="13">
    <source>
        <dbReference type="ARBA" id="ARBA00023004"/>
    </source>
</evidence>
<evidence type="ECO:0000256" key="8">
    <source>
        <dbReference type="ARBA" id="ARBA00022692"/>
    </source>
</evidence>
<name>E1AW03_AOTTR</name>
<feature type="domain" description="Cytochrome b/b6 C-terminal region profile" evidence="22">
    <location>
        <begin position="210"/>
        <end position="379"/>
    </location>
</feature>
<dbReference type="InterPro" id="IPR048260">
    <property type="entry name" value="Cytochrome_b_C_euk/bac"/>
</dbReference>
<keyword evidence="7 20" id="KW-0679">Respiratory chain</keyword>
<dbReference type="PIRSF" id="PIRSF038885">
    <property type="entry name" value="COB"/>
    <property type="match status" value="1"/>
</dbReference>
<evidence type="ECO:0000256" key="19">
    <source>
        <dbReference type="PIRSR" id="PIRSR038885-2"/>
    </source>
</evidence>
<dbReference type="Gene3D" id="1.20.810.10">
    <property type="entry name" value="Cytochrome Bc1 Complex, Chain C"/>
    <property type="match status" value="1"/>
</dbReference>
<feature type="domain" description="Cytochrome b/b6 N-terminal region profile" evidence="21">
    <location>
        <begin position="1"/>
        <end position="209"/>
    </location>
</feature>
<keyword evidence="8 20" id="KW-0812">Transmembrane</keyword>
<evidence type="ECO:0000256" key="11">
    <source>
        <dbReference type="ARBA" id="ARBA00022982"/>
    </source>
</evidence>
<feature type="transmembrane region" description="Helical" evidence="20">
    <location>
        <begin position="345"/>
        <end position="368"/>
    </location>
</feature>
<keyword evidence="16 20" id="KW-0472">Membrane</keyword>
<keyword evidence="6 19" id="KW-0349">Heme</keyword>
<feature type="transmembrane region" description="Helical" evidence="20">
    <location>
        <begin position="319"/>
        <end position="339"/>
    </location>
</feature>
<comment type="cofactor">
    <cofactor evidence="20">
        <name>heme b</name>
        <dbReference type="ChEBI" id="CHEBI:60344"/>
    </cofactor>
    <text evidence="20">Binds 2 heme groups non-covalently.</text>
</comment>
<dbReference type="GO" id="GO:0005743">
    <property type="term" value="C:mitochondrial inner membrane"/>
    <property type="evidence" value="ECO:0007669"/>
    <property type="project" value="UniProtKB-SubCell"/>
</dbReference>
<dbReference type="CDD" id="cd00284">
    <property type="entry name" value="Cytochrome_b_N"/>
    <property type="match status" value="1"/>
</dbReference>
<protein>
    <recommendedName>
        <fullName evidence="4 20">Cytochrome b</fullName>
    </recommendedName>
</protein>
<dbReference type="PROSITE" id="PS51002">
    <property type="entry name" value="CYTB_NTER"/>
    <property type="match status" value="1"/>
</dbReference>
<feature type="transmembrane region" description="Helical" evidence="20">
    <location>
        <begin position="178"/>
        <end position="200"/>
    </location>
</feature>
<evidence type="ECO:0000256" key="16">
    <source>
        <dbReference type="ARBA" id="ARBA00023136"/>
    </source>
</evidence>
<dbReference type="EMBL" id="HQ005499">
    <property type="protein sequence ID" value="ADM64762.1"/>
    <property type="molecule type" value="Genomic_DNA"/>
</dbReference>
<dbReference type="InterPro" id="IPR030689">
    <property type="entry name" value="Cytochrome_b"/>
</dbReference>
<comment type="cofactor">
    <cofactor evidence="19">
        <name>heme</name>
        <dbReference type="ChEBI" id="CHEBI:30413"/>
    </cofactor>
    <text evidence="19">Binds 2 heme groups non-covalently.</text>
</comment>
<evidence type="ECO:0000256" key="20">
    <source>
        <dbReference type="RuleBase" id="RU362117"/>
    </source>
</evidence>
<dbReference type="CDD" id="cd00290">
    <property type="entry name" value="cytochrome_b_C"/>
    <property type="match status" value="1"/>
</dbReference>
<evidence type="ECO:0000256" key="14">
    <source>
        <dbReference type="ARBA" id="ARBA00023075"/>
    </source>
</evidence>
<dbReference type="GO" id="GO:0046872">
    <property type="term" value="F:metal ion binding"/>
    <property type="evidence" value="ECO:0007669"/>
    <property type="project" value="UniProtKB-UniRule"/>
</dbReference>
<evidence type="ECO:0000256" key="9">
    <source>
        <dbReference type="ARBA" id="ARBA00022723"/>
    </source>
</evidence>
<sequence length="379" mass="42699">MTSPRKTHPLAKIINESFIDLPTPSNISSWWNFGSLLGTCLIIQITTGLFLAMHYTPDTSTAFSSVAHITRDVNYGWMIRYMHANGASMFFVCLFLHIGRGLYYGSFLFLKTWNIGTILLLTTMATAFMGYVLPWGQMSFWGATVITNLLSAIPYIGSDLVQWIWGGFSVDKATLTRFFTFHFILPFIIAALATIHLLFLHETGSSNPSGMTSDPDKITFHPYYTAKDILGLIFLLLALMSLTLFMPDLLTDPDNYTLANPLNTPPHIKPEWYFLFAYAILRSIPNKLGGVLALVLSILILMVIPMLHLSKQQSMMFRPITQTLFWTLAADLLTLTWIGGQPVEYPFVTIGQTASIMYFFIIITLMPLSASIENKLLKW</sequence>
<evidence type="ECO:0000256" key="17">
    <source>
        <dbReference type="ARBA" id="ARBA00061233"/>
    </source>
</evidence>
<comment type="function">
    <text evidence="1 20">Component of the ubiquinol-cytochrome c reductase complex (complex III or cytochrome b-c1 complex) that is part of the mitochondrial respiratory chain. The b-c1 complex mediates electron transfer from ubiquinol to cytochrome c. Contributes to the generation of a proton gradient across the mitochondrial membrane that is then used for ATP synthesis.</text>
</comment>
<feature type="binding site" description="axial binding residue" evidence="19">
    <location>
        <position position="182"/>
    </location>
    <ligand>
        <name>heme b</name>
        <dbReference type="ChEBI" id="CHEBI:60344"/>
        <label>b562</label>
    </ligand>
    <ligandPart>
        <name>Fe</name>
        <dbReference type="ChEBI" id="CHEBI:18248"/>
    </ligandPart>
</feature>
<keyword evidence="12 20" id="KW-1133">Transmembrane helix</keyword>
<dbReference type="SUPFAM" id="SSF81342">
    <property type="entry name" value="Transmembrane di-heme cytochromes"/>
    <property type="match status" value="1"/>
</dbReference>
<dbReference type="PROSITE" id="PS51003">
    <property type="entry name" value="CYTB_CTER"/>
    <property type="match status" value="1"/>
</dbReference>
<dbReference type="GO" id="GO:0006122">
    <property type="term" value="P:mitochondrial electron transport, ubiquinol to cytochrome c"/>
    <property type="evidence" value="ECO:0007669"/>
    <property type="project" value="TreeGrafter"/>
</dbReference>
<evidence type="ECO:0000256" key="5">
    <source>
        <dbReference type="ARBA" id="ARBA00022448"/>
    </source>
</evidence>
<dbReference type="InterPro" id="IPR036150">
    <property type="entry name" value="Cyt_b/b6_C_sf"/>
</dbReference>
<organism evidence="23">
    <name type="scientific">Aotus trivirgatus</name>
    <name type="common">Three-striped night monkey</name>
    <name type="synonym">Douroucouli</name>
    <dbReference type="NCBI Taxonomy" id="9505"/>
    <lineage>
        <taxon>Eukaryota</taxon>
        <taxon>Metazoa</taxon>
        <taxon>Chordata</taxon>
        <taxon>Craniata</taxon>
        <taxon>Vertebrata</taxon>
        <taxon>Euteleostomi</taxon>
        <taxon>Mammalia</taxon>
        <taxon>Eutheria</taxon>
        <taxon>Euarchontoglires</taxon>
        <taxon>Primates</taxon>
        <taxon>Haplorrhini</taxon>
        <taxon>Platyrrhini</taxon>
        <taxon>Aotidae</taxon>
        <taxon>Aotus</taxon>
    </lineage>
</organism>
<dbReference type="PANTHER" id="PTHR19271">
    <property type="entry name" value="CYTOCHROME B"/>
    <property type="match status" value="1"/>
</dbReference>
<evidence type="ECO:0000259" key="21">
    <source>
        <dbReference type="PROSITE" id="PS51002"/>
    </source>
</evidence>
<dbReference type="FunFam" id="1.20.810.10:FF:000002">
    <property type="entry name" value="Cytochrome b"/>
    <property type="match status" value="1"/>
</dbReference>
<evidence type="ECO:0000256" key="1">
    <source>
        <dbReference type="ARBA" id="ARBA00002566"/>
    </source>
</evidence>
<keyword evidence="13 19" id="KW-0408">Iron</keyword>
<feature type="binding site" description="axial binding residue" evidence="19">
    <location>
        <position position="196"/>
    </location>
    <ligand>
        <name>heme b</name>
        <dbReference type="ChEBI" id="CHEBI:60344"/>
        <label>b566</label>
    </ligand>
    <ligandPart>
        <name>Fe</name>
        <dbReference type="ChEBI" id="CHEBI:18248"/>
    </ligandPart>
</feature>
<comment type="subunit">
    <text evidence="3">The cytochrome bc1 complex contains 11 subunits: 3 respiratory subunits (MT-CYB, CYC1 and UQCRFS1), 2 core proteins (UQCRC1 and UQCRC2) and 6 low-molecular weight proteins (UQCRH/QCR6, UQCRB/QCR7, UQCRQ/QCR8, UQCR10/QCR9, UQCR11/QCR10 and a cleavage product of UQCRFS1). This cytochrome bc1 complex then forms a dimer.</text>
</comment>
<dbReference type="InterPro" id="IPR005797">
    <property type="entry name" value="Cyt_b/b6_N"/>
</dbReference>
<feature type="transmembrane region" description="Helical" evidence="20">
    <location>
        <begin position="229"/>
        <end position="246"/>
    </location>
</feature>
<comment type="similarity">
    <text evidence="17 20">Belongs to the cytochrome b family.</text>
</comment>
<accession>E1AW03</accession>
<feature type="transmembrane region" description="Helical" evidence="20">
    <location>
        <begin position="113"/>
        <end position="133"/>
    </location>
</feature>
<evidence type="ECO:0000256" key="10">
    <source>
        <dbReference type="ARBA" id="ARBA00022792"/>
    </source>
</evidence>
<evidence type="ECO:0000256" key="7">
    <source>
        <dbReference type="ARBA" id="ARBA00022660"/>
    </source>
</evidence>
<dbReference type="SUPFAM" id="SSF81648">
    <property type="entry name" value="a domain/subunit of cytochrome bc1 complex (Ubiquinol-cytochrome c reductase)"/>
    <property type="match status" value="1"/>
</dbReference>
<feature type="transmembrane region" description="Helical" evidence="20">
    <location>
        <begin position="140"/>
        <end position="158"/>
    </location>
</feature>
<feature type="transmembrane region" description="Helical" evidence="20">
    <location>
        <begin position="288"/>
        <end position="307"/>
    </location>
</feature>
<feature type="binding site" description="axial binding residue" evidence="19">
    <location>
        <position position="83"/>
    </location>
    <ligand>
        <name>heme b</name>
        <dbReference type="ChEBI" id="CHEBI:60344"/>
        <label>b562</label>
    </ligand>
    <ligandPart>
        <name>Fe</name>
        <dbReference type="ChEBI" id="CHEBI:18248"/>
    </ligandPart>
</feature>
<feature type="transmembrane region" description="Helical" evidence="20">
    <location>
        <begin position="87"/>
        <end position="107"/>
    </location>
</feature>
<evidence type="ECO:0000256" key="18">
    <source>
        <dbReference type="PIRSR" id="PIRSR038885-1"/>
    </source>
</evidence>
<evidence type="ECO:0000313" key="23">
    <source>
        <dbReference type="EMBL" id="ADM64762.1"/>
    </source>
</evidence>
<keyword evidence="5 20" id="KW-0813">Transport</keyword>
<keyword evidence="14" id="KW-0830">Ubiquinone</keyword>
<keyword evidence="10" id="KW-0999">Mitochondrion inner membrane</keyword>
<keyword evidence="15 20" id="KW-0496">Mitochondrion</keyword>
<gene>
    <name evidence="23" type="primary">CYTB</name>
</gene>
<dbReference type="AlphaFoldDB" id="E1AW03"/>
<evidence type="ECO:0000256" key="3">
    <source>
        <dbReference type="ARBA" id="ARBA00011088"/>
    </source>
</evidence>
<geneLocation type="mitochondrion" evidence="23"/>
<dbReference type="GO" id="GO:0045275">
    <property type="term" value="C:respiratory chain complex III"/>
    <property type="evidence" value="ECO:0007669"/>
    <property type="project" value="InterPro"/>
</dbReference>
<keyword evidence="11 20" id="KW-0249">Electron transport</keyword>
<dbReference type="InterPro" id="IPR016174">
    <property type="entry name" value="Di-haem_cyt_TM"/>
</dbReference>
<dbReference type="InterPro" id="IPR005798">
    <property type="entry name" value="Cyt_b/b6_C"/>
</dbReference>
<dbReference type="GO" id="GO:0008121">
    <property type="term" value="F:quinol-cytochrome-c reductase activity"/>
    <property type="evidence" value="ECO:0007669"/>
    <property type="project" value="InterPro"/>
</dbReference>
<evidence type="ECO:0000256" key="2">
    <source>
        <dbReference type="ARBA" id="ARBA00004448"/>
    </source>
</evidence>
<keyword evidence="9 19" id="KW-0479">Metal-binding</keyword>
<dbReference type="PANTHER" id="PTHR19271:SF16">
    <property type="entry name" value="CYTOCHROME B"/>
    <property type="match status" value="1"/>
</dbReference>
<feature type="binding site" description="axial binding residue" evidence="19">
    <location>
        <position position="97"/>
    </location>
    <ligand>
        <name>heme b</name>
        <dbReference type="ChEBI" id="CHEBI:60344"/>
        <label>b566</label>
    </ligand>
    <ligandPart>
        <name>Fe</name>
        <dbReference type="ChEBI" id="CHEBI:18248"/>
    </ligandPart>
</feature>
<evidence type="ECO:0000256" key="4">
    <source>
        <dbReference type="ARBA" id="ARBA00013531"/>
    </source>
</evidence>
<dbReference type="InterPro" id="IPR048259">
    <property type="entry name" value="Cytochrome_b_N_euk/bac"/>
</dbReference>
<dbReference type="Pfam" id="PF00032">
    <property type="entry name" value="Cytochrom_B_C"/>
    <property type="match status" value="1"/>
</dbReference>
<dbReference type="Pfam" id="PF00033">
    <property type="entry name" value="Cytochrome_B"/>
    <property type="match status" value="1"/>
</dbReference>
<feature type="binding site" evidence="18">
    <location>
        <position position="201"/>
    </location>
    <ligand>
        <name>a ubiquinone</name>
        <dbReference type="ChEBI" id="CHEBI:16389"/>
    </ligand>
</feature>
<dbReference type="GO" id="GO:0016491">
    <property type="term" value="F:oxidoreductase activity"/>
    <property type="evidence" value="ECO:0007669"/>
    <property type="project" value="UniProtKB-UniRule"/>
</dbReference>
<evidence type="ECO:0000256" key="12">
    <source>
        <dbReference type="ARBA" id="ARBA00022989"/>
    </source>
</evidence>
<evidence type="ECO:0000256" key="6">
    <source>
        <dbReference type="ARBA" id="ARBA00022617"/>
    </source>
</evidence>
<comment type="subcellular location">
    <subcellularLocation>
        <location evidence="2">Mitochondrion inner membrane</location>
        <topology evidence="2">Multi-pass membrane protein</topology>
    </subcellularLocation>
</comment>
<feature type="transmembrane region" description="Helical" evidence="20">
    <location>
        <begin position="30"/>
        <end position="52"/>
    </location>
</feature>
<evidence type="ECO:0000259" key="22">
    <source>
        <dbReference type="PROSITE" id="PS51003"/>
    </source>
</evidence>
<reference evidence="23" key="1">
    <citation type="journal article" date="2010" name="BMC Evol. Biol.">
        <title>Identification, classification and evolution of owl monkeys (Aotus, Illiger 1811).</title>
        <authorList>
            <person name="Menezes A.N."/>
            <person name="Bonvicino C.R."/>
            <person name="Seuanez H.N."/>
        </authorList>
    </citation>
    <scope>NUCLEOTIDE SEQUENCE</scope>
    <source>
        <strain evidence="23">18440</strain>
    </source>
</reference>
<evidence type="ECO:0000256" key="15">
    <source>
        <dbReference type="ARBA" id="ARBA00023128"/>
    </source>
</evidence>
<proteinExistence type="inferred from homology"/>
<dbReference type="InterPro" id="IPR027387">
    <property type="entry name" value="Cytb/b6-like_sf"/>
</dbReference>